<organism evidence="6 7">
    <name type="scientific">Pyronema omphalodes (strain CBS 100304)</name>
    <name type="common">Pyronema confluens</name>
    <dbReference type="NCBI Taxonomy" id="1076935"/>
    <lineage>
        <taxon>Eukaryota</taxon>
        <taxon>Fungi</taxon>
        <taxon>Dikarya</taxon>
        <taxon>Ascomycota</taxon>
        <taxon>Pezizomycotina</taxon>
        <taxon>Pezizomycetes</taxon>
        <taxon>Pezizales</taxon>
        <taxon>Pyronemataceae</taxon>
        <taxon>Pyronema</taxon>
    </lineage>
</organism>
<name>U4KUH7_PYROM</name>
<evidence type="ECO:0000313" key="7">
    <source>
        <dbReference type="Proteomes" id="UP000018144"/>
    </source>
</evidence>
<comment type="subcellular location">
    <subcellularLocation>
        <location evidence="1">Mitochondrion</location>
    </subcellularLocation>
</comment>
<accession>U4KUH7</accession>
<dbReference type="Pfam" id="PF04568">
    <property type="entry name" value="IATP"/>
    <property type="match status" value="1"/>
</dbReference>
<proteinExistence type="inferred from homology"/>
<evidence type="ECO:0000256" key="2">
    <source>
        <dbReference type="ARBA" id="ARBA00010901"/>
    </source>
</evidence>
<dbReference type="InterPro" id="IPR007648">
    <property type="entry name" value="ATPase_inhibitor_mt"/>
</dbReference>
<dbReference type="Gene3D" id="1.20.5.500">
    <property type="entry name" value="Single helix bin"/>
    <property type="match status" value="1"/>
</dbReference>
<dbReference type="Proteomes" id="UP000018144">
    <property type="component" value="Unassembled WGS sequence"/>
</dbReference>
<evidence type="ECO:0000313" key="6">
    <source>
        <dbReference type="EMBL" id="CCX04697.1"/>
    </source>
</evidence>
<evidence type="ECO:0000256" key="4">
    <source>
        <dbReference type="RuleBase" id="RU368087"/>
    </source>
</evidence>
<dbReference type="eggNOG" id="ENOG502SCJG">
    <property type="taxonomic scope" value="Eukaryota"/>
</dbReference>
<dbReference type="GO" id="GO:0042030">
    <property type="term" value="F:ATPase inhibitor activity"/>
    <property type="evidence" value="ECO:0007669"/>
    <property type="project" value="InterPro"/>
</dbReference>
<gene>
    <name evidence="6" type="ORF">PCON_03300</name>
</gene>
<comment type="function">
    <text evidence="4">Inhibits the enzyme activity of ATPase.</text>
</comment>
<dbReference type="OMA" id="NQGGEHN"/>
<sequence>MLRNTVRSTSATIKNTRFTPITMVRFNTEGATGAGYARPGGQAAGDSFTKREKAAEDMYIKQQEAMKLKQLQEKVRATRKHLDELDKHIEEEHNNQGGEKN</sequence>
<dbReference type="GO" id="GO:0005739">
    <property type="term" value="C:mitochondrion"/>
    <property type="evidence" value="ECO:0007669"/>
    <property type="project" value="UniProtKB-SubCell"/>
</dbReference>
<protein>
    <recommendedName>
        <fullName evidence="4">ATPase inhibitor, mitochondrial</fullName>
    </recommendedName>
</protein>
<evidence type="ECO:0000256" key="5">
    <source>
        <dbReference type="SAM" id="MobiDB-lite"/>
    </source>
</evidence>
<dbReference type="STRING" id="1076935.U4KUH7"/>
<feature type="region of interest" description="Disordered" evidence="5">
    <location>
        <begin position="82"/>
        <end position="101"/>
    </location>
</feature>
<evidence type="ECO:0000256" key="1">
    <source>
        <dbReference type="ARBA" id="ARBA00004173"/>
    </source>
</evidence>
<comment type="similarity">
    <text evidence="2 4">Belongs to the ATPase inhibitor family.</text>
</comment>
<dbReference type="AlphaFoldDB" id="U4KUH7"/>
<reference evidence="6 7" key="1">
    <citation type="journal article" date="2013" name="PLoS Genet.">
        <title>The genome and development-dependent transcriptomes of Pyronema confluens: a window into fungal evolution.</title>
        <authorList>
            <person name="Traeger S."/>
            <person name="Altegoer F."/>
            <person name="Freitag M."/>
            <person name="Gabaldon T."/>
            <person name="Kempken F."/>
            <person name="Kumar A."/>
            <person name="Marcet-Houben M."/>
            <person name="Poggeler S."/>
            <person name="Stajich J.E."/>
            <person name="Nowrousian M."/>
        </authorList>
    </citation>
    <scope>NUCLEOTIDE SEQUENCE [LARGE SCALE GENOMIC DNA]</scope>
    <source>
        <strain evidence="7">CBS 100304</strain>
        <tissue evidence="6">Vegetative mycelium</tissue>
    </source>
</reference>
<dbReference type="OrthoDB" id="5532350at2759"/>
<keyword evidence="7" id="KW-1185">Reference proteome</keyword>
<evidence type="ECO:0000256" key="3">
    <source>
        <dbReference type="ARBA" id="ARBA00023128"/>
    </source>
</evidence>
<keyword evidence="3" id="KW-0496">Mitochondrion</keyword>
<dbReference type="EMBL" id="HF935214">
    <property type="protein sequence ID" value="CCX04697.1"/>
    <property type="molecule type" value="Genomic_DNA"/>
</dbReference>